<keyword evidence="6 8" id="KW-0342">GTP-binding</keyword>
<evidence type="ECO:0000256" key="2">
    <source>
        <dbReference type="ARBA" id="ARBA00022490"/>
    </source>
</evidence>
<dbReference type="InterPro" id="IPR036525">
    <property type="entry name" value="Tubulin/FtsZ_GTPase_sf"/>
</dbReference>
<keyword evidence="2" id="KW-0963">Cytoplasm</keyword>
<evidence type="ECO:0000259" key="9">
    <source>
        <dbReference type="SMART" id="SM00864"/>
    </source>
</evidence>
<organism evidence="10 11">
    <name type="scientific">Reticulomyxa filosa</name>
    <dbReference type="NCBI Taxonomy" id="46433"/>
    <lineage>
        <taxon>Eukaryota</taxon>
        <taxon>Sar</taxon>
        <taxon>Rhizaria</taxon>
        <taxon>Retaria</taxon>
        <taxon>Foraminifera</taxon>
        <taxon>Monothalamids</taxon>
        <taxon>Reticulomyxidae</taxon>
        <taxon>Reticulomyxa</taxon>
    </lineage>
</organism>
<keyword evidence="11" id="KW-1185">Reference proteome</keyword>
<reference evidence="10 11" key="1">
    <citation type="journal article" date="2013" name="Curr. Biol.">
        <title>The Genome of the Foraminiferan Reticulomyxa filosa.</title>
        <authorList>
            <person name="Glockner G."/>
            <person name="Hulsmann N."/>
            <person name="Schleicher M."/>
            <person name="Noegel A.A."/>
            <person name="Eichinger L."/>
            <person name="Gallinger C."/>
            <person name="Pawlowski J."/>
            <person name="Sierra R."/>
            <person name="Euteneuer U."/>
            <person name="Pillet L."/>
            <person name="Moustafa A."/>
            <person name="Platzer M."/>
            <person name="Groth M."/>
            <person name="Szafranski K."/>
            <person name="Schliwa M."/>
        </authorList>
    </citation>
    <scope>NUCLEOTIDE SEQUENCE [LARGE SCALE GENOMIC DNA]</scope>
</reference>
<evidence type="ECO:0000256" key="4">
    <source>
        <dbReference type="ARBA" id="ARBA00022741"/>
    </source>
</evidence>
<evidence type="ECO:0000256" key="5">
    <source>
        <dbReference type="ARBA" id="ARBA00022801"/>
    </source>
</evidence>
<dbReference type="Pfam" id="PF03953">
    <property type="entry name" value="Tubulin_C"/>
    <property type="match status" value="1"/>
</dbReference>
<dbReference type="InterPro" id="IPR008280">
    <property type="entry name" value="Tub_FtsZ_C"/>
</dbReference>
<dbReference type="PANTHER" id="PTHR11588">
    <property type="entry name" value="TUBULIN"/>
    <property type="match status" value="1"/>
</dbReference>
<proteinExistence type="inferred from homology"/>
<comment type="caution">
    <text evidence="10">The sequence shown here is derived from an EMBL/GenBank/DDBJ whole genome shotgun (WGS) entry which is preliminary data.</text>
</comment>
<dbReference type="AlphaFoldDB" id="X6LJ77"/>
<accession>X6LJ77</accession>
<keyword evidence="5" id="KW-0378">Hydrolase</keyword>
<feature type="domain" description="Tubulin/FtsZ GTPase" evidence="9">
    <location>
        <begin position="54"/>
        <end position="218"/>
    </location>
</feature>
<keyword evidence="3 8" id="KW-0493">Microtubule</keyword>
<evidence type="ECO:0000256" key="8">
    <source>
        <dbReference type="RuleBase" id="RU000352"/>
    </source>
</evidence>
<evidence type="ECO:0000256" key="3">
    <source>
        <dbReference type="ARBA" id="ARBA00022701"/>
    </source>
</evidence>
<dbReference type="InterPro" id="IPR017975">
    <property type="entry name" value="Tubulin_CS"/>
</dbReference>
<dbReference type="GO" id="GO:0005200">
    <property type="term" value="F:structural constituent of cytoskeleton"/>
    <property type="evidence" value="ECO:0007669"/>
    <property type="project" value="InterPro"/>
</dbReference>
<evidence type="ECO:0000256" key="1">
    <source>
        <dbReference type="ARBA" id="ARBA00009636"/>
    </source>
</evidence>
<dbReference type="PRINTS" id="PR01162">
    <property type="entry name" value="ALPHATUBULIN"/>
</dbReference>
<comment type="catalytic activity">
    <reaction evidence="7">
        <text>GTP + H2O = GDP + phosphate + H(+)</text>
        <dbReference type="Rhea" id="RHEA:19669"/>
        <dbReference type="ChEBI" id="CHEBI:15377"/>
        <dbReference type="ChEBI" id="CHEBI:15378"/>
        <dbReference type="ChEBI" id="CHEBI:37565"/>
        <dbReference type="ChEBI" id="CHEBI:43474"/>
        <dbReference type="ChEBI" id="CHEBI:58189"/>
    </reaction>
    <physiologicalReaction direction="left-to-right" evidence="7">
        <dbReference type="Rhea" id="RHEA:19670"/>
    </physiologicalReaction>
</comment>
<dbReference type="Proteomes" id="UP000023152">
    <property type="component" value="Unassembled WGS sequence"/>
</dbReference>
<dbReference type="GO" id="GO:0016787">
    <property type="term" value="F:hydrolase activity"/>
    <property type="evidence" value="ECO:0007669"/>
    <property type="project" value="UniProtKB-KW"/>
</dbReference>
<dbReference type="Gene3D" id="3.40.50.1440">
    <property type="entry name" value="Tubulin/FtsZ, GTPase domain"/>
    <property type="match status" value="2"/>
</dbReference>
<comment type="function">
    <text evidence="8">Tubulin is the major constituent of microtubules, a cylinder consisting of laterally associated linear protofilaments composed of alpha- and beta-tubulin heterodimers. Microtubules grow by the addition of GTP-tubulin dimers to the microtubule end, where a stabilizing cap forms. Below the cap, tubulin dimers are in GDP-bound state, owing to GTPase activity of alpha-tubulin.</text>
</comment>
<dbReference type="InterPro" id="IPR003008">
    <property type="entry name" value="Tubulin_FtsZ_GTPase"/>
</dbReference>
<protein>
    <recommendedName>
        <fullName evidence="8">Tubulin alpha chain</fullName>
    </recommendedName>
</protein>
<evidence type="ECO:0000256" key="7">
    <source>
        <dbReference type="ARBA" id="ARBA00049117"/>
    </source>
</evidence>
<dbReference type="PROSITE" id="PS00227">
    <property type="entry name" value="TUBULIN"/>
    <property type="match status" value="1"/>
</dbReference>
<dbReference type="InterPro" id="IPR000217">
    <property type="entry name" value="Tubulin"/>
</dbReference>
<comment type="subunit">
    <text evidence="8">Dimer of alpha and beta chains. A typical microtubule is a hollow water-filled tube with an outer diameter of 25 nm and an inner diameter of 15 nM. Alpha-beta heterodimers associate head-to-tail to form protofilaments running lengthwise along the microtubule wall with the beta-tubulin subunit facing the microtubule plus end conferring a structural polarity. Microtubules usually have 13 protofilaments but different protofilament numbers can be found in some organisms and specialized cells.</text>
</comment>
<comment type="similarity">
    <text evidence="1 8">Belongs to the tubulin family.</text>
</comment>
<dbReference type="GO" id="GO:0005874">
    <property type="term" value="C:microtubule"/>
    <property type="evidence" value="ECO:0007669"/>
    <property type="project" value="UniProtKB-KW"/>
</dbReference>
<evidence type="ECO:0000313" key="11">
    <source>
        <dbReference type="Proteomes" id="UP000023152"/>
    </source>
</evidence>
<dbReference type="GO" id="GO:0005525">
    <property type="term" value="F:GTP binding"/>
    <property type="evidence" value="ECO:0007669"/>
    <property type="project" value="UniProtKB-UniRule"/>
</dbReference>
<evidence type="ECO:0000313" key="10">
    <source>
        <dbReference type="EMBL" id="ETO01386.1"/>
    </source>
</evidence>
<dbReference type="SUPFAM" id="SSF52490">
    <property type="entry name" value="Tubulin nucleotide-binding domain-like"/>
    <property type="match status" value="1"/>
</dbReference>
<dbReference type="GO" id="GO:0007017">
    <property type="term" value="P:microtubule-based process"/>
    <property type="evidence" value="ECO:0007669"/>
    <property type="project" value="InterPro"/>
</dbReference>
<dbReference type="SMART" id="SM00864">
    <property type="entry name" value="Tubulin"/>
    <property type="match status" value="1"/>
</dbReference>
<keyword evidence="4 8" id="KW-0547">Nucleotide-binding</keyword>
<sequence length="407" mass="45454">CHLVVKNKMREVLTIEVGQAGIQLENAICEQYCAKHAIDNGGKRNENAGKDDPFKVFFEEAGSGQFPYDTAVDLELNAIDDVRNGPFVAISLPECLVHGKEDLANKFARGHYTIGKQIIDEVNDRLRKLVDNCDNGTGFVIGHSAGGGTGSGLGALKPYNALLERHWLLDRKEVSLLLDNEAIYGICQKQLRIAKPDIDNLNKLISKVISAILRLCDLAVIRRILNELQTNLVPFPSLHFMTTGMSPIIPKVDVSTAPNDIQKITDYKHMAISLNYRGFKIKRSKRNGPMVETNNKIMLVEWCPTGLKIDLNEVPAALESNGIGAFNKNVVMIANNTGISRVFSKRMPKSMVLCTPKERGELVRRKGIEIIRWLMNNQLTMWELQTLATQVKIKTLFVSEVVQTKLY</sequence>
<dbReference type="PRINTS" id="PR01161">
    <property type="entry name" value="TUBULIN"/>
</dbReference>
<gene>
    <name evidence="10" type="ORF">RFI_36054</name>
</gene>
<dbReference type="InterPro" id="IPR018316">
    <property type="entry name" value="Tubulin/FtsZ_2-layer-sand-dom"/>
</dbReference>
<name>X6LJ77_RETFI</name>
<dbReference type="EMBL" id="ASPP01038449">
    <property type="protein sequence ID" value="ETO01386.1"/>
    <property type="molecule type" value="Genomic_DNA"/>
</dbReference>
<feature type="non-terminal residue" evidence="10">
    <location>
        <position position="1"/>
    </location>
</feature>
<dbReference type="Pfam" id="PF00091">
    <property type="entry name" value="Tubulin"/>
    <property type="match status" value="1"/>
</dbReference>
<dbReference type="SUPFAM" id="SSF55307">
    <property type="entry name" value="Tubulin C-terminal domain-like"/>
    <property type="match status" value="1"/>
</dbReference>
<evidence type="ECO:0000256" key="6">
    <source>
        <dbReference type="ARBA" id="ARBA00023134"/>
    </source>
</evidence>
<dbReference type="InterPro" id="IPR002452">
    <property type="entry name" value="Alpha_tubulin"/>
</dbReference>